<evidence type="ECO:0000256" key="1">
    <source>
        <dbReference type="SAM" id="SignalP"/>
    </source>
</evidence>
<dbReference type="AlphaFoldDB" id="A0A1W1Y0D8"/>
<dbReference type="STRING" id="1121001.SAMN02745857_03680"/>
<feature type="signal peptide" evidence="1">
    <location>
        <begin position="1"/>
        <end position="20"/>
    </location>
</feature>
<sequence length="281" mass="30194">MLRKLFISLALLAAATCAQASTYLKFVSDKGDYIGQGVTKTWLETDGTFTAQNNFSNGVTINFNGGNDWWSVNFAAPNKARLQVGPYENTQRWPFQSPTGAGLDVSGSGRGCNTSTGRFDILEISYTPTGDLDHFAANFEQHCEGAAAALRGSVYYKSTLAGDLNPKVTVTSGGFSNPVYVKVGQPVTVNVKVEANGKKNAQVERWAGFIGTKGPQWFNGSGWVASTTPQLAAVDFLQDGTFSYQVTPTAAGAHVFEYAVDEGSNHVFDAQYLNQLLIIAQ</sequence>
<keyword evidence="1" id="KW-0732">Signal</keyword>
<dbReference type="OrthoDB" id="274297at2"/>
<gene>
    <name evidence="2" type="ORF">SAMN02745857_03680</name>
</gene>
<organism evidence="2 3">
    <name type="scientific">Andreprevotia lacus DSM 23236</name>
    <dbReference type="NCBI Taxonomy" id="1121001"/>
    <lineage>
        <taxon>Bacteria</taxon>
        <taxon>Pseudomonadati</taxon>
        <taxon>Pseudomonadota</taxon>
        <taxon>Betaproteobacteria</taxon>
        <taxon>Neisseriales</taxon>
        <taxon>Chitinibacteraceae</taxon>
        <taxon>Andreprevotia</taxon>
    </lineage>
</organism>
<dbReference type="RefSeq" id="WP_084092621.1">
    <property type="nucleotide sequence ID" value="NZ_FWXD01000031.1"/>
</dbReference>
<keyword evidence="3" id="KW-1185">Reference proteome</keyword>
<accession>A0A1W1Y0D8</accession>
<name>A0A1W1Y0D8_9NEIS</name>
<evidence type="ECO:0000313" key="3">
    <source>
        <dbReference type="Proteomes" id="UP000192761"/>
    </source>
</evidence>
<proteinExistence type="predicted"/>
<dbReference type="Proteomes" id="UP000192761">
    <property type="component" value="Unassembled WGS sequence"/>
</dbReference>
<dbReference type="EMBL" id="FWXD01000031">
    <property type="protein sequence ID" value="SMC29208.1"/>
    <property type="molecule type" value="Genomic_DNA"/>
</dbReference>
<dbReference type="InterPro" id="IPR013783">
    <property type="entry name" value="Ig-like_fold"/>
</dbReference>
<feature type="chain" id="PRO_5012461490" evidence="1">
    <location>
        <begin position="21"/>
        <end position="281"/>
    </location>
</feature>
<evidence type="ECO:0000313" key="2">
    <source>
        <dbReference type="EMBL" id="SMC29208.1"/>
    </source>
</evidence>
<protein>
    <submittedName>
        <fullName evidence="2">Uncharacterized protein</fullName>
    </submittedName>
</protein>
<dbReference type="Gene3D" id="2.60.40.10">
    <property type="entry name" value="Immunoglobulins"/>
    <property type="match status" value="1"/>
</dbReference>
<reference evidence="2 3" key="1">
    <citation type="submission" date="2017-04" db="EMBL/GenBank/DDBJ databases">
        <authorList>
            <person name="Afonso C.L."/>
            <person name="Miller P.J."/>
            <person name="Scott M.A."/>
            <person name="Spackman E."/>
            <person name="Goraichik I."/>
            <person name="Dimitrov K.M."/>
            <person name="Suarez D.L."/>
            <person name="Swayne D.E."/>
        </authorList>
    </citation>
    <scope>NUCLEOTIDE SEQUENCE [LARGE SCALE GENOMIC DNA]</scope>
    <source>
        <strain evidence="2 3">DSM 23236</strain>
    </source>
</reference>